<keyword evidence="6" id="KW-0592">Phosphate transport</keyword>
<keyword evidence="8" id="KW-1185">Reference proteome</keyword>
<dbReference type="EMBL" id="FQXN01000003">
    <property type="protein sequence ID" value="SHH38009.1"/>
    <property type="molecule type" value="Genomic_DNA"/>
</dbReference>
<keyword evidence="2 6" id="KW-0813">Transport</keyword>
<dbReference type="RefSeq" id="WP_073072657.1">
    <property type="nucleotide sequence ID" value="NZ_FQXN01000003.1"/>
</dbReference>
<protein>
    <recommendedName>
        <fullName evidence="6">Phosphate transporter</fullName>
    </recommendedName>
</protein>
<dbReference type="OrthoDB" id="9779554at2"/>
<feature type="transmembrane region" description="Helical" evidence="6">
    <location>
        <begin position="287"/>
        <end position="304"/>
    </location>
</feature>
<dbReference type="STRING" id="1123380.SAMN02745199_0880"/>
<evidence type="ECO:0000256" key="2">
    <source>
        <dbReference type="ARBA" id="ARBA00022448"/>
    </source>
</evidence>
<dbReference type="InterPro" id="IPR001204">
    <property type="entry name" value="Phos_transporter"/>
</dbReference>
<feature type="transmembrane region" description="Helical" evidence="6">
    <location>
        <begin position="138"/>
        <end position="162"/>
    </location>
</feature>
<gene>
    <name evidence="7" type="ORF">SAMN02745199_0880</name>
</gene>
<evidence type="ECO:0000256" key="3">
    <source>
        <dbReference type="ARBA" id="ARBA00022692"/>
    </source>
</evidence>
<feature type="transmembrane region" description="Helical" evidence="6">
    <location>
        <begin position="375"/>
        <end position="396"/>
    </location>
</feature>
<reference evidence="8" key="1">
    <citation type="submission" date="2016-11" db="EMBL/GenBank/DDBJ databases">
        <authorList>
            <person name="Varghese N."/>
            <person name="Submissions S."/>
        </authorList>
    </citation>
    <scope>NUCLEOTIDE SEQUENCE [LARGE SCALE GENOMIC DNA]</scope>
    <source>
        <strain evidence="8">DSM 15807</strain>
    </source>
</reference>
<dbReference type="GO" id="GO:0035435">
    <property type="term" value="P:phosphate ion transmembrane transport"/>
    <property type="evidence" value="ECO:0007669"/>
    <property type="project" value="TreeGrafter"/>
</dbReference>
<evidence type="ECO:0000313" key="7">
    <source>
        <dbReference type="EMBL" id="SHH38009.1"/>
    </source>
</evidence>
<comment type="subcellular location">
    <subcellularLocation>
        <location evidence="1 6">Membrane</location>
        <topology evidence="1 6">Multi-pass membrane protein</topology>
    </subcellularLocation>
</comment>
<feature type="transmembrane region" description="Helical" evidence="6">
    <location>
        <begin position="41"/>
        <end position="58"/>
    </location>
</feature>
<comment type="similarity">
    <text evidence="6">Belongs to the inorganic phosphate transporter (PiT) (TC 2.A.20) family.</text>
</comment>
<keyword evidence="4 6" id="KW-1133">Transmembrane helix</keyword>
<evidence type="ECO:0000256" key="1">
    <source>
        <dbReference type="ARBA" id="ARBA00004141"/>
    </source>
</evidence>
<dbReference type="AlphaFoldDB" id="A0A1M5SHN6"/>
<feature type="transmembrane region" description="Helical" evidence="6">
    <location>
        <begin position="109"/>
        <end position="131"/>
    </location>
</feature>
<dbReference type="PANTHER" id="PTHR11101">
    <property type="entry name" value="PHOSPHATE TRANSPORTER"/>
    <property type="match status" value="1"/>
</dbReference>
<dbReference type="Pfam" id="PF01384">
    <property type="entry name" value="PHO4"/>
    <property type="match status" value="1"/>
</dbReference>
<keyword evidence="5 6" id="KW-0472">Membrane</keyword>
<dbReference type="PANTHER" id="PTHR11101:SF80">
    <property type="entry name" value="PHOSPHATE TRANSPORTER"/>
    <property type="match status" value="1"/>
</dbReference>
<feature type="transmembrane region" description="Helical" evidence="6">
    <location>
        <begin position="200"/>
        <end position="222"/>
    </location>
</feature>
<evidence type="ECO:0000256" key="4">
    <source>
        <dbReference type="ARBA" id="ARBA00022989"/>
    </source>
</evidence>
<feature type="transmembrane region" description="Helical" evidence="6">
    <location>
        <begin position="79"/>
        <end position="103"/>
    </location>
</feature>
<dbReference type="Proteomes" id="UP000242592">
    <property type="component" value="Unassembled WGS sequence"/>
</dbReference>
<dbReference type="GO" id="GO:0005315">
    <property type="term" value="F:phosphate transmembrane transporter activity"/>
    <property type="evidence" value="ECO:0007669"/>
    <property type="project" value="InterPro"/>
</dbReference>
<evidence type="ECO:0000256" key="6">
    <source>
        <dbReference type="RuleBase" id="RU363058"/>
    </source>
</evidence>
<organism evidence="7 8">
    <name type="scientific">Thermosipho atlanticus DSM 15807</name>
    <dbReference type="NCBI Taxonomy" id="1123380"/>
    <lineage>
        <taxon>Bacteria</taxon>
        <taxon>Thermotogati</taxon>
        <taxon>Thermotogota</taxon>
        <taxon>Thermotogae</taxon>
        <taxon>Thermotogales</taxon>
        <taxon>Fervidobacteriaceae</taxon>
        <taxon>Thermosipho</taxon>
    </lineage>
</organism>
<evidence type="ECO:0000256" key="5">
    <source>
        <dbReference type="ARBA" id="ARBA00023136"/>
    </source>
</evidence>
<proteinExistence type="inferred from homology"/>
<name>A0A1M5SHN6_9BACT</name>
<keyword evidence="3 6" id="KW-0812">Transmembrane</keyword>
<evidence type="ECO:0000313" key="8">
    <source>
        <dbReference type="Proteomes" id="UP000242592"/>
    </source>
</evidence>
<sequence length="397" mass="42070">MFLLILAFVVGFGMAFSIGANDVANSMSTAVGAKAITPKQAVLIASILEFLGAVLFGAHVTKTIAKGIVNLDKIADTNLILIGAFSALIASTIWILIATYWGMPVSTTHSIVGGMIGFGLAAGGFNVINWFTMLKIVFTWISSPLIGGAFAFVIFKFISWSILHRKHPAKAAKYVAPILLGLAFYTIAVLFVVKTMKKNFVFGNYIGTIIGFTVFVISLLILKKIKSNGNEYTIVEKVFKNAQIVTSCYVSFSHGANDVANAVGPLALIYIILTTQSFGGEISIPKYILALGGLGISLGVATLGHKVMKTVGEDITELNNSRGFSIDFATATTVLVASTFGMPISTTHTVVGAVSGVGFARGLEVVNVGILKNIIISWFVTVPFAAFVSGMLFLIIS</sequence>
<dbReference type="GO" id="GO:0016020">
    <property type="term" value="C:membrane"/>
    <property type="evidence" value="ECO:0007669"/>
    <property type="project" value="UniProtKB-SubCell"/>
</dbReference>
<feature type="transmembrane region" description="Helical" evidence="6">
    <location>
        <begin position="174"/>
        <end position="193"/>
    </location>
</feature>
<accession>A0A1M5SHN6</accession>